<dbReference type="Proteomes" id="UP000051515">
    <property type="component" value="Unassembled WGS sequence"/>
</dbReference>
<dbReference type="AlphaFoldDB" id="A0A0R1KJQ9"/>
<dbReference type="PATRIC" id="fig|1423788.3.peg.1447"/>
<organism evidence="1 2">
    <name type="scientific">Companilactobacillus bobalius DSM 19674</name>
    <dbReference type="NCBI Taxonomy" id="1423788"/>
    <lineage>
        <taxon>Bacteria</taxon>
        <taxon>Bacillati</taxon>
        <taxon>Bacillota</taxon>
        <taxon>Bacilli</taxon>
        <taxon>Lactobacillales</taxon>
        <taxon>Lactobacillaceae</taxon>
        <taxon>Companilactobacillus</taxon>
        <taxon>Companilactobacillus bobalius</taxon>
    </lineage>
</organism>
<evidence type="ECO:0000313" key="2">
    <source>
        <dbReference type="Proteomes" id="UP000051515"/>
    </source>
</evidence>
<reference evidence="1 2" key="1">
    <citation type="journal article" date="2015" name="Genome Announc.">
        <title>Expanding the biotechnology potential of lactobacilli through comparative genomics of 213 strains and associated genera.</title>
        <authorList>
            <person name="Sun Z."/>
            <person name="Harris H.M."/>
            <person name="McCann A."/>
            <person name="Guo C."/>
            <person name="Argimon S."/>
            <person name="Zhang W."/>
            <person name="Yang X."/>
            <person name="Jeffery I.B."/>
            <person name="Cooney J.C."/>
            <person name="Kagawa T.F."/>
            <person name="Liu W."/>
            <person name="Song Y."/>
            <person name="Salvetti E."/>
            <person name="Wrobel A."/>
            <person name="Rasinkangas P."/>
            <person name="Parkhill J."/>
            <person name="Rea M.C."/>
            <person name="O'Sullivan O."/>
            <person name="Ritari J."/>
            <person name="Douillard F.P."/>
            <person name="Paul Ross R."/>
            <person name="Yang R."/>
            <person name="Briner A.E."/>
            <person name="Felis G.E."/>
            <person name="de Vos W.M."/>
            <person name="Barrangou R."/>
            <person name="Klaenhammer T.R."/>
            <person name="Caufield P.W."/>
            <person name="Cui Y."/>
            <person name="Zhang H."/>
            <person name="O'Toole P.W."/>
        </authorList>
    </citation>
    <scope>NUCLEOTIDE SEQUENCE [LARGE SCALE GENOMIC DNA]</scope>
    <source>
        <strain evidence="1 2">DSM 19674</strain>
    </source>
</reference>
<comment type="caution">
    <text evidence="1">The sequence shown here is derived from an EMBL/GenBank/DDBJ whole genome shotgun (WGS) entry which is preliminary data.</text>
</comment>
<accession>A0A0R1KJQ9</accession>
<name>A0A0R1KJQ9_9LACO</name>
<dbReference type="STRING" id="1423788.FC78_GL001404"/>
<evidence type="ECO:0000313" key="1">
    <source>
        <dbReference type="EMBL" id="KRK83448.1"/>
    </source>
</evidence>
<proteinExistence type="predicted"/>
<sequence>MNWWRNKQMNSKQYEAVVEYLKNLSPFDDDELKEEDAYAGAENIDEILKEYADE</sequence>
<keyword evidence="2" id="KW-1185">Reference proteome</keyword>
<gene>
    <name evidence="1" type="ORF">FC78_GL001404</name>
</gene>
<dbReference type="EMBL" id="AZDY01000036">
    <property type="protein sequence ID" value="KRK83448.1"/>
    <property type="molecule type" value="Genomic_DNA"/>
</dbReference>
<protein>
    <submittedName>
        <fullName evidence="1">Uncharacterized protein</fullName>
    </submittedName>
</protein>